<dbReference type="AlphaFoldDB" id="A0A9X3XRB1"/>
<name>A0A9X3XRB1_9CLOT</name>
<evidence type="ECO:0000313" key="2">
    <source>
        <dbReference type="EMBL" id="MDC4242714.1"/>
    </source>
</evidence>
<dbReference type="Pfam" id="PF07083">
    <property type="entry name" value="DUF1351"/>
    <property type="match status" value="1"/>
</dbReference>
<accession>A0A9X3XRB1</accession>
<reference evidence="2" key="1">
    <citation type="submission" date="2022-05" db="EMBL/GenBank/DDBJ databases">
        <title>Draft genome sequence of Clostridium tertium strain CP3 isolated from Peru.</title>
        <authorList>
            <person name="Hurtado R."/>
            <person name="Lima L."/>
            <person name="Sousa T."/>
            <person name="Jaiswal A.K."/>
            <person name="Tiwari S."/>
            <person name="Maturrano L."/>
            <person name="Brenig B."/>
            <person name="Azevedo V."/>
        </authorList>
    </citation>
    <scope>NUCLEOTIDE SEQUENCE</scope>
    <source>
        <strain evidence="2">CP3</strain>
    </source>
</reference>
<keyword evidence="3" id="KW-1185">Reference proteome</keyword>
<dbReference type="RefSeq" id="WP_272470950.1">
    <property type="nucleotide sequence ID" value="NZ_JAMRYU010000105.1"/>
</dbReference>
<feature type="coiled-coil region" evidence="1">
    <location>
        <begin position="44"/>
        <end position="71"/>
    </location>
</feature>
<dbReference type="EMBL" id="JAMRYU010000105">
    <property type="protein sequence ID" value="MDC4242714.1"/>
    <property type="molecule type" value="Genomic_DNA"/>
</dbReference>
<dbReference type="InterPro" id="IPR009785">
    <property type="entry name" value="Prophage_Lj928_Orf309"/>
</dbReference>
<feature type="non-terminal residue" evidence="2">
    <location>
        <position position="180"/>
    </location>
</feature>
<comment type="caution">
    <text evidence="2">The sequence shown here is derived from an EMBL/GenBank/DDBJ whole genome shotgun (WGS) entry which is preliminary data.</text>
</comment>
<proteinExistence type="predicted"/>
<protein>
    <submittedName>
        <fullName evidence="2">DUF1351 domain-containing protein</fullName>
    </submittedName>
</protein>
<dbReference type="Proteomes" id="UP001141183">
    <property type="component" value="Unassembled WGS sequence"/>
</dbReference>
<gene>
    <name evidence="2" type="ORF">NE398_21590</name>
</gene>
<keyword evidence="1" id="KW-0175">Coiled coil</keyword>
<sequence length="180" mass="20902">MKEIVVNTQLPVISMNYEEVKLSIEESLKKYKGIVVTEAGLQDCKSTQKELAGLRRKIDDYRKTVKREMEIPIKEFEGKCKELVTLVDQVEKPIKEGIAEFDNKRREEKRIKALTFIQIAIEENDLEEKYASQLTVIDKYLNLSATEKSVVEDINQRADMLKQQQNMDKAKYELLKGSIE</sequence>
<evidence type="ECO:0000313" key="3">
    <source>
        <dbReference type="Proteomes" id="UP001141183"/>
    </source>
</evidence>
<evidence type="ECO:0000256" key="1">
    <source>
        <dbReference type="SAM" id="Coils"/>
    </source>
</evidence>
<organism evidence="2 3">
    <name type="scientific">Clostridium tertium</name>
    <dbReference type="NCBI Taxonomy" id="1559"/>
    <lineage>
        <taxon>Bacteria</taxon>
        <taxon>Bacillati</taxon>
        <taxon>Bacillota</taxon>
        <taxon>Clostridia</taxon>
        <taxon>Eubacteriales</taxon>
        <taxon>Clostridiaceae</taxon>
        <taxon>Clostridium</taxon>
    </lineage>
</organism>